<gene>
    <name evidence="2" type="ORF">FPZ43_04990</name>
</gene>
<dbReference type="RefSeq" id="WP_146380758.1">
    <property type="nucleotide sequence ID" value="NZ_VOEJ01000002.1"/>
</dbReference>
<evidence type="ECO:0000259" key="1">
    <source>
        <dbReference type="Pfam" id="PF01370"/>
    </source>
</evidence>
<proteinExistence type="predicted"/>
<dbReference type="Gene3D" id="3.40.50.720">
    <property type="entry name" value="NAD(P)-binding Rossmann-like Domain"/>
    <property type="match status" value="1"/>
</dbReference>
<sequence length="328" mass="36280">MKILVTGATGFIGRQLCLKLAQAGNHVIALCRNTQHPYLIPHANIAPIKGDILDTASLKAAIQDCDQVYHTAAMAKMWCRNPNEFYDTNVTGTINVMEAAKAAGIKRIVYTSTCGVWGPTLKHPMTEDDPRVVGFPIAYERTKYLAELEVNKFVANGLDVVTVNPSRVFGEGPVTDSNSVSKMVGGYLKGKWRIIPGDGSQISNYAYLDDVVDGHILSMEKGLTGNRYILGGEDKSFDEFFATLKEVSGKELGMIKVPQKVIKFYSRIEALKSQLTGLAPFFLPEFADRINFNQKYSSQKAIDHLGYRITPFAEGMKRTVNFLRNNAN</sequence>
<feature type="domain" description="NAD-dependent epimerase/dehydratase" evidence="1">
    <location>
        <begin position="3"/>
        <end position="231"/>
    </location>
</feature>
<dbReference type="GO" id="GO:0005737">
    <property type="term" value="C:cytoplasm"/>
    <property type="evidence" value="ECO:0007669"/>
    <property type="project" value="TreeGrafter"/>
</dbReference>
<dbReference type="AlphaFoldDB" id="A0A563UG37"/>
<dbReference type="EMBL" id="VOEJ01000002">
    <property type="protein sequence ID" value="TWR30297.1"/>
    <property type="molecule type" value="Genomic_DNA"/>
</dbReference>
<reference evidence="2 3" key="1">
    <citation type="submission" date="2019-07" db="EMBL/GenBank/DDBJ databases">
        <authorList>
            <person name="Kim J."/>
        </authorList>
    </citation>
    <scope>NUCLEOTIDE SEQUENCE [LARGE SCALE GENOMIC DNA]</scope>
    <source>
        <strain evidence="3">dk17</strain>
    </source>
</reference>
<dbReference type="Pfam" id="PF01370">
    <property type="entry name" value="Epimerase"/>
    <property type="match status" value="1"/>
</dbReference>
<comment type="caution">
    <text evidence="2">The sequence shown here is derived from an EMBL/GenBank/DDBJ whole genome shotgun (WGS) entry which is preliminary data.</text>
</comment>
<dbReference type="InterPro" id="IPR051783">
    <property type="entry name" value="NAD(P)-dependent_oxidoreduct"/>
</dbReference>
<dbReference type="Proteomes" id="UP000320042">
    <property type="component" value="Unassembled WGS sequence"/>
</dbReference>
<organism evidence="2 3">
    <name type="scientific">Mucilaginibacter pallidiroseus</name>
    <dbReference type="NCBI Taxonomy" id="2599295"/>
    <lineage>
        <taxon>Bacteria</taxon>
        <taxon>Pseudomonadati</taxon>
        <taxon>Bacteroidota</taxon>
        <taxon>Sphingobacteriia</taxon>
        <taxon>Sphingobacteriales</taxon>
        <taxon>Sphingobacteriaceae</taxon>
        <taxon>Mucilaginibacter</taxon>
    </lineage>
</organism>
<evidence type="ECO:0000313" key="2">
    <source>
        <dbReference type="EMBL" id="TWR30297.1"/>
    </source>
</evidence>
<dbReference type="InterPro" id="IPR036291">
    <property type="entry name" value="NAD(P)-bd_dom_sf"/>
</dbReference>
<dbReference type="GO" id="GO:0004029">
    <property type="term" value="F:aldehyde dehydrogenase (NAD+) activity"/>
    <property type="evidence" value="ECO:0007669"/>
    <property type="project" value="TreeGrafter"/>
</dbReference>
<dbReference type="InterPro" id="IPR001509">
    <property type="entry name" value="Epimerase_deHydtase"/>
</dbReference>
<keyword evidence="3" id="KW-1185">Reference proteome</keyword>
<dbReference type="PANTHER" id="PTHR48079:SF6">
    <property type="entry name" value="NAD(P)-BINDING DOMAIN-CONTAINING PROTEIN-RELATED"/>
    <property type="match status" value="1"/>
</dbReference>
<accession>A0A563UG37</accession>
<dbReference type="OrthoDB" id="9803111at2"/>
<dbReference type="SUPFAM" id="SSF51735">
    <property type="entry name" value="NAD(P)-binding Rossmann-fold domains"/>
    <property type="match status" value="1"/>
</dbReference>
<dbReference type="PANTHER" id="PTHR48079">
    <property type="entry name" value="PROTEIN YEEZ"/>
    <property type="match status" value="1"/>
</dbReference>
<name>A0A563UG37_9SPHI</name>
<evidence type="ECO:0000313" key="3">
    <source>
        <dbReference type="Proteomes" id="UP000320042"/>
    </source>
</evidence>
<protein>
    <submittedName>
        <fullName evidence="2">SDR family NAD(P)-dependent oxidoreductase</fullName>
    </submittedName>
</protein>